<evidence type="ECO:0000256" key="3">
    <source>
        <dbReference type="ARBA" id="ARBA00022729"/>
    </source>
</evidence>
<comment type="caution">
    <text evidence="5">The sequence shown here is derived from an EMBL/GenBank/DDBJ whole genome shotgun (WGS) entry which is preliminary data.</text>
</comment>
<accession>A0AB73T0K8</accession>
<dbReference type="GO" id="GO:0030246">
    <property type="term" value="F:carbohydrate binding"/>
    <property type="evidence" value="ECO:0007669"/>
    <property type="project" value="UniProtKB-ARBA"/>
</dbReference>
<dbReference type="EMBL" id="QGGY01000012">
    <property type="protein sequence ID" value="PWJ73447.1"/>
    <property type="molecule type" value="Genomic_DNA"/>
</dbReference>
<comment type="similarity">
    <text evidence="2">Belongs to the bacterial solute-binding protein 2 family.</text>
</comment>
<sequence>MGKYKNSKFYIIIAAALGGLLIVVLAFAAKSWQSRGGKLDVIYIPKVQDNSDFWGSLALGAQAAAKEYDINLKIAGPSSEGDVEKQNEIIRQSIEERPDAIILSPCSYTESTEAAKQIVKAGIHLILVDSSMEEPLGETLVCTNNTEAGKKLGELLRKYLPEDPVIGIVSHVRESSTAMEREKGLREGLEGYEDRILPAVFCDSDYDKAYKVTQQLLEEHPEINAIAGLNEYSAVGAARAVKDMGLEDEIVMVGFDSSLEEIQLLEAGIFKGIVVQKPFNMGYLAVQKSVEVIYNTAVDPTVDSGSEEITKGNMYTEENQKLLFPFLAK</sequence>
<dbReference type="GO" id="GO:0030313">
    <property type="term" value="C:cell envelope"/>
    <property type="evidence" value="ECO:0007669"/>
    <property type="project" value="UniProtKB-SubCell"/>
</dbReference>
<dbReference type="AlphaFoldDB" id="A0AB73T0K8"/>
<dbReference type="Gene3D" id="3.40.50.2300">
    <property type="match status" value="2"/>
</dbReference>
<organism evidence="5 6">
    <name type="scientific">Murimonas intestini</name>
    <dbReference type="NCBI Taxonomy" id="1337051"/>
    <lineage>
        <taxon>Bacteria</taxon>
        <taxon>Bacillati</taxon>
        <taxon>Bacillota</taxon>
        <taxon>Clostridia</taxon>
        <taxon>Lachnospirales</taxon>
        <taxon>Lachnospiraceae</taxon>
        <taxon>Murimonas</taxon>
    </lineage>
</organism>
<keyword evidence="3" id="KW-0732">Signal</keyword>
<comment type="subcellular location">
    <subcellularLocation>
        <location evidence="1">Cell envelope</location>
    </subcellularLocation>
</comment>
<evidence type="ECO:0000259" key="4">
    <source>
        <dbReference type="Pfam" id="PF13407"/>
    </source>
</evidence>
<evidence type="ECO:0000313" key="6">
    <source>
        <dbReference type="Proteomes" id="UP000245412"/>
    </source>
</evidence>
<reference evidence="5 6" key="1">
    <citation type="submission" date="2018-05" db="EMBL/GenBank/DDBJ databases">
        <authorList>
            <person name="Goeker M."/>
            <person name="Huntemann M."/>
            <person name="Clum A."/>
            <person name="Pillay M."/>
            <person name="Palaniappan K."/>
            <person name="Varghese N."/>
            <person name="Mikhailova N."/>
            <person name="Stamatis D."/>
            <person name="Reddy T."/>
            <person name="Daum C."/>
            <person name="Shapiro N."/>
            <person name="Ivanova N."/>
            <person name="Kyrpides N."/>
            <person name="Woyke T."/>
        </authorList>
    </citation>
    <scope>NUCLEOTIDE SEQUENCE [LARGE SCALE GENOMIC DNA]</scope>
    <source>
        <strain evidence="5 6">DSM 26524</strain>
    </source>
</reference>
<dbReference type="Proteomes" id="UP000245412">
    <property type="component" value="Unassembled WGS sequence"/>
</dbReference>
<dbReference type="SUPFAM" id="SSF53822">
    <property type="entry name" value="Periplasmic binding protein-like I"/>
    <property type="match status" value="1"/>
</dbReference>
<dbReference type="PANTHER" id="PTHR46847:SF1">
    <property type="entry name" value="D-ALLOSE-BINDING PERIPLASMIC PROTEIN-RELATED"/>
    <property type="match status" value="1"/>
</dbReference>
<dbReference type="CDD" id="cd20006">
    <property type="entry name" value="PBP1_ABC_sugar_binding-like"/>
    <property type="match status" value="1"/>
</dbReference>
<dbReference type="PANTHER" id="PTHR46847">
    <property type="entry name" value="D-ALLOSE-BINDING PERIPLASMIC PROTEIN-RELATED"/>
    <property type="match status" value="1"/>
</dbReference>
<dbReference type="Pfam" id="PF13407">
    <property type="entry name" value="Peripla_BP_4"/>
    <property type="match status" value="1"/>
</dbReference>
<dbReference type="InterPro" id="IPR025997">
    <property type="entry name" value="SBP_2_dom"/>
</dbReference>
<proteinExistence type="inferred from homology"/>
<gene>
    <name evidence="5" type="ORF">C7383_11221</name>
</gene>
<name>A0AB73T0K8_9FIRM</name>
<dbReference type="RefSeq" id="WP_109747634.1">
    <property type="nucleotide sequence ID" value="NZ_CABJAT010000011.1"/>
</dbReference>
<dbReference type="InterPro" id="IPR028082">
    <property type="entry name" value="Peripla_BP_I"/>
</dbReference>
<evidence type="ECO:0000256" key="1">
    <source>
        <dbReference type="ARBA" id="ARBA00004196"/>
    </source>
</evidence>
<protein>
    <submittedName>
        <fullName evidence="5">Monosaccharide ABC transporter substrate-binding protein (CUT2 family)</fullName>
    </submittedName>
</protein>
<feature type="domain" description="Periplasmic binding protein" evidence="4">
    <location>
        <begin position="43"/>
        <end position="290"/>
    </location>
</feature>
<evidence type="ECO:0000256" key="2">
    <source>
        <dbReference type="ARBA" id="ARBA00007639"/>
    </source>
</evidence>
<evidence type="ECO:0000313" key="5">
    <source>
        <dbReference type="EMBL" id="PWJ73447.1"/>
    </source>
</evidence>
<keyword evidence="6" id="KW-1185">Reference proteome</keyword>